<evidence type="ECO:0000313" key="5">
    <source>
        <dbReference type="EMBL" id="UXE64421.1"/>
    </source>
</evidence>
<proteinExistence type="inferred from homology"/>
<evidence type="ECO:0000256" key="1">
    <source>
        <dbReference type="ARBA" id="ARBA00005495"/>
    </source>
</evidence>
<dbReference type="GO" id="GO:0016846">
    <property type="term" value="F:carbon-sulfur lyase activity"/>
    <property type="evidence" value="ECO:0007669"/>
    <property type="project" value="InterPro"/>
</dbReference>
<evidence type="ECO:0000256" key="2">
    <source>
        <dbReference type="ARBA" id="ARBA00022723"/>
    </source>
</evidence>
<comment type="similarity">
    <text evidence="1">Belongs to the Gfa family.</text>
</comment>
<accession>A0A977PYS7</accession>
<dbReference type="Gene3D" id="2.170.150.70">
    <property type="match status" value="1"/>
</dbReference>
<dbReference type="InterPro" id="IPR052355">
    <property type="entry name" value="CENP-V-like"/>
</dbReference>
<dbReference type="InterPro" id="IPR006913">
    <property type="entry name" value="CENP-V/GFA"/>
</dbReference>
<dbReference type="AlphaFoldDB" id="A0A977PYS7"/>
<protein>
    <submittedName>
        <fullName evidence="5">GFA family protein</fullName>
    </submittedName>
</protein>
<dbReference type="EMBL" id="CP073041">
    <property type="protein sequence ID" value="UXE64421.1"/>
    <property type="molecule type" value="Genomic_DNA"/>
</dbReference>
<feature type="domain" description="CENP-V/GFA" evidence="4">
    <location>
        <begin position="10"/>
        <end position="121"/>
    </location>
</feature>
<dbReference type="InterPro" id="IPR011057">
    <property type="entry name" value="Mss4-like_sf"/>
</dbReference>
<dbReference type="KEGG" id="wna:KA717_19240"/>
<keyword evidence="2" id="KW-0479">Metal-binding</keyword>
<keyword evidence="3" id="KW-0862">Zinc</keyword>
<dbReference type="SUPFAM" id="SSF51316">
    <property type="entry name" value="Mss4-like"/>
    <property type="match status" value="1"/>
</dbReference>
<gene>
    <name evidence="5" type="ORF">KA717_19240</name>
</gene>
<evidence type="ECO:0000259" key="4">
    <source>
        <dbReference type="PROSITE" id="PS51891"/>
    </source>
</evidence>
<dbReference type="Pfam" id="PF04828">
    <property type="entry name" value="GFA"/>
    <property type="match status" value="1"/>
</dbReference>
<dbReference type="PROSITE" id="PS51891">
    <property type="entry name" value="CENP_V_GFA"/>
    <property type="match status" value="1"/>
</dbReference>
<dbReference type="PANTHER" id="PTHR28620:SF1">
    <property type="entry name" value="CENP-V_GFA DOMAIN-CONTAINING PROTEIN"/>
    <property type="match status" value="1"/>
</dbReference>
<reference evidence="5" key="1">
    <citation type="submission" date="2021-04" db="EMBL/GenBank/DDBJ databases">
        <title>Genome sequence of Woronichinia naegeliana from Washington state freshwater lake bloom.</title>
        <authorList>
            <person name="Dreher T.W."/>
        </authorList>
    </citation>
    <scope>NUCLEOTIDE SEQUENCE</scope>
    <source>
        <strain evidence="5">WA131</strain>
    </source>
</reference>
<sequence length="130" mass="14986">MNLTESSQIYQGSCHCGKVQFQVLVTNHRARDCNCSICYKKGFIHCIVPLEHFSLHQGEEALSTYTFNTKIAKHTFCSHCGIHPFYYPRSHPDCIDVNVRCLTGNVLSNFVIEPFDGQNWEDNIEQIRFL</sequence>
<dbReference type="PANTHER" id="PTHR28620">
    <property type="entry name" value="CENTROMERE PROTEIN V"/>
    <property type="match status" value="1"/>
</dbReference>
<organism evidence="5">
    <name type="scientific">Woronichinia naegeliana WA131</name>
    <dbReference type="NCBI Taxonomy" id="2824559"/>
    <lineage>
        <taxon>Bacteria</taxon>
        <taxon>Bacillati</taxon>
        <taxon>Cyanobacteriota</taxon>
        <taxon>Cyanophyceae</taxon>
        <taxon>Synechococcales</taxon>
        <taxon>Coelosphaeriaceae</taxon>
        <taxon>Woronichinia</taxon>
    </lineage>
</organism>
<evidence type="ECO:0000256" key="3">
    <source>
        <dbReference type="ARBA" id="ARBA00022833"/>
    </source>
</evidence>
<dbReference type="Proteomes" id="UP001065613">
    <property type="component" value="Chromosome"/>
</dbReference>
<dbReference type="GO" id="GO:0046872">
    <property type="term" value="F:metal ion binding"/>
    <property type="evidence" value="ECO:0007669"/>
    <property type="project" value="UniProtKB-KW"/>
</dbReference>
<name>A0A977PYS7_9CYAN</name>